<dbReference type="Proteomes" id="UP001153069">
    <property type="component" value="Unassembled WGS sequence"/>
</dbReference>
<keyword evidence="1" id="KW-0732">Signal</keyword>
<evidence type="ECO:0000313" key="3">
    <source>
        <dbReference type="Proteomes" id="UP001153069"/>
    </source>
</evidence>
<feature type="signal peptide" evidence="1">
    <location>
        <begin position="1"/>
        <end position="21"/>
    </location>
</feature>
<dbReference type="OrthoDB" id="41992at2759"/>
<accession>A0A9N8ERY6</accession>
<gene>
    <name evidence="2" type="ORF">SEMRO_1515_G279000.1</name>
</gene>
<evidence type="ECO:0000313" key="2">
    <source>
        <dbReference type="EMBL" id="CAB9524269.1"/>
    </source>
</evidence>
<proteinExistence type="predicted"/>
<sequence>MMSAPKHLVWALLAVVSSAGAFVVRPRDARKTTTTLFLEDWVADMIDHELHRLHHKEEYEQEWMEKNRNHILHHIPQEVDGQEDEMVDIRQVAKDKKLARENPERYCADRCVATGNCEVYEDIFELGPEEVLSFCNECVLSENKEECDIPPAFYRFGDVEDVVSFLSP</sequence>
<keyword evidence="3" id="KW-1185">Reference proteome</keyword>
<organism evidence="2 3">
    <name type="scientific">Seminavis robusta</name>
    <dbReference type="NCBI Taxonomy" id="568900"/>
    <lineage>
        <taxon>Eukaryota</taxon>
        <taxon>Sar</taxon>
        <taxon>Stramenopiles</taxon>
        <taxon>Ochrophyta</taxon>
        <taxon>Bacillariophyta</taxon>
        <taxon>Bacillariophyceae</taxon>
        <taxon>Bacillariophycidae</taxon>
        <taxon>Naviculales</taxon>
        <taxon>Naviculaceae</taxon>
        <taxon>Seminavis</taxon>
    </lineage>
</organism>
<dbReference type="AlphaFoldDB" id="A0A9N8ERY6"/>
<dbReference type="EMBL" id="CAICTM010001513">
    <property type="protein sequence ID" value="CAB9524269.1"/>
    <property type="molecule type" value="Genomic_DNA"/>
</dbReference>
<reference evidence="2" key="1">
    <citation type="submission" date="2020-06" db="EMBL/GenBank/DDBJ databases">
        <authorList>
            <consortium name="Plant Systems Biology data submission"/>
        </authorList>
    </citation>
    <scope>NUCLEOTIDE SEQUENCE</scope>
    <source>
        <strain evidence="2">D6</strain>
    </source>
</reference>
<comment type="caution">
    <text evidence="2">The sequence shown here is derived from an EMBL/GenBank/DDBJ whole genome shotgun (WGS) entry which is preliminary data.</text>
</comment>
<protein>
    <submittedName>
        <fullName evidence="2">Uncharacterized protein</fullName>
    </submittedName>
</protein>
<feature type="chain" id="PRO_5040373567" evidence="1">
    <location>
        <begin position="22"/>
        <end position="168"/>
    </location>
</feature>
<evidence type="ECO:0000256" key="1">
    <source>
        <dbReference type="SAM" id="SignalP"/>
    </source>
</evidence>
<name>A0A9N8ERY6_9STRA</name>